<dbReference type="Proteomes" id="UP001172687">
    <property type="component" value="Unassembled WGS sequence"/>
</dbReference>
<evidence type="ECO:0000313" key="2">
    <source>
        <dbReference type="Proteomes" id="UP001172687"/>
    </source>
</evidence>
<sequence length="97" mass="10941">MSDTRTPPVHWVDDQARAWRLVAAIREHDGSLFDAVSEETRSAGYEAVDRLFAALARNLFVRVRMEIGLEALDELIEAELRACDSEPLREFPNLGGE</sequence>
<protein>
    <submittedName>
        <fullName evidence="1">Uncharacterized protein</fullName>
    </submittedName>
</protein>
<proteinExistence type="predicted"/>
<gene>
    <name evidence="1" type="ORF">QYF68_21215</name>
</gene>
<accession>A0ABT8HHS3</accession>
<reference evidence="1" key="1">
    <citation type="submission" date="2023-07" db="EMBL/GenBank/DDBJ databases">
        <title>Degradation of tert-butanol by M. austroafricanum TBA100.</title>
        <authorList>
            <person name="Helbich S."/>
            <person name="Vainshtein Y."/>
        </authorList>
    </citation>
    <scope>NUCLEOTIDE SEQUENCE</scope>
    <source>
        <strain evidence="1">TBA100</strain>
    </source>
</reference>
<organism evidence="1 2">
    <name type="scientific">Mycolicibacterium austroafricanum</name>
    <name type="common">Mycobacterium austroafricanum</name>
    <dbReference type="NCBI Taxonomy" id="39687"/>
    <lineage>
        <taxon>Bacteria</taxon>
        <taxon>Bacillati</taxon>
        <taxon>Actinomycetota</taxon>
        <taxon>Actinomycetes</taxon>
        <taxon>Mycobacteriales</taxon>
        <taxon>Mycobacteriaceae</taxon>
        <taxon>Mycolicibacterium</taxon>
    </lineage>
</organism>
<keyword evidence="2" id="KW-1185">Reference proteome</keyword>
<name>A0ABT8HHS3_MYCAO</name>
<comment type="caution">
    <text evidence="1">The sequence shown here is derived from an EMBL/GenBank/DDBJ whole genome shotgun (WGS) entry which is preliminary data.</text>
</comment>
<dbReference type="EMBL" id="JAUHTC010000072">
    <property type="protein sequence ID" value="MDN4520321.1"/>
    <property type="molecule type" value="Genomic_DNA"/>
</dbReference>
<evidence type="ECO:0000313" key="1">
    <source>
        <dbReference type="EMBL" id="MDN4520321.1"/>
    </source>
</evidence>
<dbReference type="RefSeq" id="WP_208676424.1">
    <property type="nucleotide sequence ID" value="NZ_CP070380.1"/>
</dbReference>